<gene>
    <name evidence="1" type="ORF">BBBOND_0201330</name>
</gene>
<dbReference type="KEGG" id="bbig:BBBOND_0201330"/>
<dbReference type="VEuPathDB" id="PiroplasmaDB:BBBOND_0201330"/>
<dbReference type="AlphaFoldDB" id="A0A061D2H6"/>
<protein>
    <submittedName>
        <fullName evidence="1">Uncharacterized protein</fullName>
    </submittedName>
</protein>
<dbReference type="RefSeq" id="XP_012767162.1">
    <property type="nucleotide sequence ID" value="XM_012911708.1"/>
</dbReference>
<name>A0A061D2H6_BABBI</name>
<reference evidence="2" key="1">
    <citation type="submission" date="2014-06" db="EMBL/GenBank/DDBJ databases">
        <authorList>
            <person name="Aslett M."/>
            <person name="De Silva N."/>
        </authorList>
    </citation>
    <scope>NUCLEOTIDE SEQUENCE [LARGE SCALE GENOMIC DNA]</scope>
    <source>
        <strain evidence="2">Bond</strain>
    </source>
</reference>
<keyword evidence="2" id="KW-1185">Reference proteome</keyword>
<sequence length="305" mass="34199">MVYTSLTEVPHNLKEGIDWLLALKGTDGENNLKAMAGAVHHLFSKHSARYQQLPAFEKIKSVAKEFLQKPELKDDLLVKKLLSRFYTPDSRENTGFRRYWHYHYDQDGRVVGAKGATPEFIEQTLSKFIDGCAKILDDIKNPDEYKSAYSSEATWEASCAKDPETCAVVLVGIAPILYAGLQSLRTTAEFKVGPFHTHTTHRNLGDMLKALGYVDPECRNGMNGAYIHDTFRVLDNDVIHKMYDLAGFNIFYGSDIVESLPVEQPVEAAQPVVEEALVAEKSVEPVKAAKSRKPGILRKLRKAVK</sequence>
<organism evidence="1 2">
    <name type="scientific">Babesia bigemina</name>
    <dbReference type="NCBI Taxonomy" id="5866"/>
    <lineage>
        <taxon>Eukaryota</taxon>
        <taxon>Sar</taxon>
        <taxon>Alveolata</taxon>
        <taxon>Apicomplexa</taxon>
        <taxon>Aconoidasida</taxon>
        <taxon>Piroplasmida</taxon>
        <taxon>Babesiidae</taxon>
        <taxon>Babesia</taxon>
    </lineage>
</organism>
<dbReference type="GeneID" id="24563517"/>
<evidence type="ECO:0000313" key="2">
    <source>
        <dbReference type="Proteomes" id="UP000033188"/>
    </source>
</evidence>
<dbReference type="Proteomes" id="UP000033188">
    <property type="component" value="Chromosome 2"/>
</dbReference>
<accession>A0A061D2H6</accession>
<evidence type="ECO:0000313" key="1">
    <source>
        <dbReference type="EMBL" id="CDR94976.1"/>
    </source>
</evidence>
<dbReference type="OrthoDB" id="627829at2759"/>
<dbReference type="EMBL" id="LK391708">
    <property type="protein sequence ID" value="CDR94976.1"/>
    <property type="molecule type" value="Genomic_DNA"/>
</dbReference>
<proteinExistence type="predicted"/>